<dbReference type="InterPro" id="IPR036291">
    <property type="entry name" value="NAD(P)-bd_dom_sf"/>
</dbReference>
<sequence length="253" mass="27404">MTSSSPKSVVVTGANRGIGLTIVQQLIKDKNIELIIATARDVEKAGDLKSINDSRLHILPLEVTCDKSIDQFVAKTTELLGSNGLNLLVNNAGVMIHYKTKGEPNRSALAEQFDVNTISMVILTQKLLPLLKESASKSSGDQLSISRSAVINISSGLASISQNNYGSNFMPLLAYSMSKTAVNQFTKAFSIDTKDDHILTVAFEPGWIQTNLGGPNAELTLEQAIPTLVSSFYKLNNSHNGGYYLRDLTVLPY</sequence>
<dbReference type="GO" id="GO:0005737">
    <property type="term" value="C:cytoplasm"/>
    <property type="evidence" value="ECO:0007669"/>
    <property type="project" value="TreeGrafter"/>
</dbReference>
<dbReference type="Pfam" id="PF00106">
    <property type="entry name" value="adh_short"/>
    <property type="match status" value="1"/>
</dbReference>
<dbReference type="InterPro" id="IPR002347">
    <property type="entry name" value="SDR_fam"/>
</dbReference>
<dbReference type="InterPro" id="IPR051468">
    <property type="entry name" value="Fungal_SecMetab_SDRs"/>
</dbReference>
<reference evidence="3" key="1">
    <citation type="submission" date="2017-10" db="EMBL/GenBank/DDBJ databases">
        <title>Rapid genome shrinkage in a self-fertile nematode reveals novel sperm competition proteins.</title>
        <authorList>
            <person name="Yin D."/>
            <person name="Schwarz E.M."/>
            <person name="Thomas C.G."/>
            <person name="Felde R.L."/>
            <person name="Korf I.F."/>
            <person name="Cutter A.D."/>
            <person name="Schartner C.M."/>
            <person name="Ralston E.J."/>
            <person name="Meyer B.J."/>
            <person name="Haag E.S."/>
        </authorList>
    </citation>
    <scope>NUCLEOTIDE SEQUENCE [LARGE SCALE GENOMIC DNA]</scope>
    <source>
        <strain evidence="3">JU1422</strain>
    </source>
</reference>
<dbReference type="PANTHER" id="PTHR43544:SF35">
    <property type="entry name" value="C-FACTOR-RELATED"/>
    <property type="match status" value="1"/>
</dbReference>
<keyword evidence="3" id="KW-1185">Reference proteome</keyword>
<proteinExistence type="inferred from homology"/>
<dbReference type="SUPFAM" id="SSF51735">
    <property type="entry name" value="NAD(P)-binding Rossmann-fold domains"/>
    <property type="match status" value="1"/>
</dbReference>
<evidence type="ECO:0000313" key="2">
    <source>
        <dbReference type="EMBL" id="PIC14349.1"/>
    </source>
</evidence>
<evidence type="ECO:0000313" key="3">
    <source>
        <dbReference type="Proteomes" id="UP000230233"/>
    </source>
</evidence>
<dbReference type="PRINTS" id="PR00080">
    <property type="entry name" value="SDRFAMILY"/>
</dbReference>
<name>A0A2G5SHF6_9PELO</name>
<dbReference type="AlphaFoldDB" id="A0A2G5SHF6"/>
<dbReference type="GO" id="GO:0016491">
    <property type="term" value="F:oxidoreductase activity"/>
    <property type="evidence" value="ECO:0007669"/>
    <property type="project" value="TreeGrafter"/>
</dbReference>
<protein>
    <submittedName>
        <fullName evidence="2">Uncharacterized protein</fullName>
    </submittedName>
</protein>
<dbReference type="EMBL" id="PDUG01000008">
    <property type="protein sequence ID" value="PIC14349.1"/>
    <property type="molecule type" value="Genomic_DNA"/>
</dbReference>
<dbReference type="PRINTS" id="PR00081">
    <property type="entry name" value="GDHRDH"/>
</dbReference>
<dbReference type="PANTHER" id="PTHR43544">
    <property type="entry name" value="SHORT-CHAIN DEHYDROGENASE/REDUCTASE"/>
    <property type="match status" value="1"/>
</dbReference>
<dbReference type="STRING" id="1611254.A0A2G5SHF6"/>
<comment type="similarity">
    <text evidence="1">Belongs to the short-chain dehydrogenases/reductases (SDR) family.</text>
</comment>
<dbReference type="Gene3D" id="3.40.50.720">
    <property type="entry name" value="NAD(P)-binding Rossmann-like Domain"/>
    <property type="match status" value="1"/>
</dbReference>
<evidence type="ECO:0000256" key="1">
    <source>
        <dbReference type="RuleBase" id="RU000363"/>
    </source>
</evidence>
<accession>A0A2G5SHF6</accession>
<organism evidence="2 3">
    <name type="scientific">Caenorhabditis nigoni</name>
    <dbReference type="NCBI Taxonomy" id="1611254"/>
    <lineage>
        <taxon>Eukaryota</taxon>
        <taxon>Metazoa</taxon>
        <taxon>Ecdysozoa</taxon>
        <taxon>Nematoda</taxon>
        <taxon>Chromadorea</taxon>
        <taxon>Rhabditida</taxon>
        <taxon>Rhabditina</taxon>
        <taxon>Rhabditomorpha</taxon>
        <taxon>Rhabditoidea</taxon>
        <taxon>Rhabditidae</taxon>
        <taxon>Peloderinae</taxon>
        <taxon>Caenorhabditis</taxon>
    </lineage>
</organism>
<dbReference type="Proteomes" id="UP000230233">
    <property type="component" value="Unassembled WGS sequence"/>
</dbReference>
<comment type="caution">
    <text evidence="2">The sequence shown here is derived from an EMBL/GenBank/DDBJ whole genome shotgun (WGS) entry which is preliminary data.</text>
</comment>
<dbReference type="OrthoDB" id="7289984at2759"/>
<dbReference type="CDD" id="cd05325">
    <property type="entry name" value="carb_red_sniffer_like_SDR_c"/>
    <property type="match status" value="1"/>
</dbReference>
<gene>
    <name evidence="2" type="ORF">B9Z55_027282</name>
</gene>